<dbReference type="PROSITE" id="PS01124">
    <property type="entry name" value="HTH_ARAC_FAMILY_2"/>
    <property type="match status" value="1"/>
</dbReference>
<dbReference type="Pfam" id="PF12833">
    <property type="entry name" value="HTH_18"/>
    <property type="match status" value="1"/>
</dbReference>
<dbReference type="Gene3D" id="1.10.10.60">
    <property type="entry name" value="Homeodomain-like"/>
    <property type="match status" value="1"/>
</dbReference>
<dbReference type="PANTHER" id="PTHR43280:SF2">
    <property type="entry name" value="HTH-TYPE TRANSCRIPTIONAL REGULATOR EXSA"/>
    <property type="match status" value="1"/>
</dbReference>
<dbReference type="Gene3D" id="3.40.50.880">
    <property type="match status" value="1"/>
</dbReference>
<dbReference type="InterPro" id="IPR018060">
    <property type="entry name" value="HTH_AraC"/>
</dbReference>
<dbReference type="InterPro" id="IPR002818">
    <property type="entry name" value="DJ-1/PfpI"/>
</dbReference>
<sequence length="367" mass="41396">MIVRIDLLHSPHGMSGTLFSFIDILRIFNSLWQMRNPNTRGAFFHWRLIDASGNELALPDWLSGMQSPTGGRKTLPPSQTALFVPGVQMKNVPDLKRILEQCSEEQNCIARYHSQGSVIAASFNGPVMLARSGILDGRRATVTWMIANWFASSFPEVQLAMEGPVVIDGLVFTSGAPAALCDLMVELIRHFSGEEMAQIATNGLLYHPMRFEHSSLNFPGISVKTRDSVVFRAKDWIQQHIQTPYSLERVAQAAAASPRTLLRHFKEVEGITPLNYLHRLRVERAKQLLEVTLIDLTKVMEYCGYQDASAFRRLFHRTTGLTPSDYRRRYTMRSSSRWWRADDLAAGGQVNDLIKALGINPEHLSDQ</sequence>
<feature type="domain" description="HTH araC/xylS-type" evidence="4">
    <location>
        <begin position="231"/>
        <end position="329"/>
    </location>
</feature>
<evidence type="ECO:0000313" key="5">
    <source>
        <dbReference type="EMBL" id="RMQ89389.1"/>
    </source>
</evidence>
<dbReference type="SUPFAM" id="SSF46689">
    <property type="entry name" value="Homeodomain-like"/>
    <property type="match status" value="2"/>
</dbReference>
<evidence type="ECO:0000259" key="4">
    <source>
        <dbReference type="PROSITE" id="PS01124"/>
    </source>
</evidence>
<dbReference type="Proteomes" id="UP000277179">
    <property type="component" value="Unassembled WGS sequence"/>
</dbReference>
<dbReference type="InterPro" id="IPR009057">
    <property type="entry name" value="Homeodomain-like_sf"/>
</dbReference>
<dbReference type="RefSeq" id="WP_235593131.1">
    <property type="nucleotide sequence ID" value="NZ_RBRL01000164.1"/>
</dbReference>
<dbReference type="InterPro" id="IPR029062">
    <property type="entry name" value="Class_I_gatase-like"/>
</dbReference>
<name>A0A3M4QG35_9PSED</name>
<gene>
    <name evidence="5" type="ORF">ALP97_00318</name>
</gene>
<reference evidence="5 6" key="1">
    <citation type="submission" date="2018-08" db="EMBL/GenBank/DDBJ databases">
        <title>Recombination of ecologically and evolutionarily significant loci maintains genetic cohesion in the Pseudomonas syringae species complex.</title>
        <authorList>
            <person name="Dillon M."/>
            <person name="Thakur S."/>
            <person name="Almeida R.N.D."/>
            <person name="Weir B.S."/>
            <person name="Guttman D.S."/>
        </authorList>
    </citation>
    <scope>NUCLEOTIDE SEQUENCE [LARGE SCALE GENOMIC DNA]</scope>
    <source>
        <strain evidence="5 6">ICMP 11288</strain>
    </source>
</reference>
<comment type="caution">
    <text evidence="5">The sequence shown here is derived from an EMBL/GenBank/DDBJ whole genome shotgun (WGS) entry which is preliminary data.</text>
</comment>
<evidence type="ECO:0000256" key="1">
    <source>
        <dbReference type="ARBA" id="ARBA00023015"/>
    </source>
</evidence>
<organism evidence="5 6">
    <name type="scientific">Pseudomonas salomonii</name>
    <dbReference type="NCBI Taxonomy" id="191391"/>
    <lineage>
        <taxon>Bacteria</taxon>
        <taxon>Pseudomonadati</taxon>
        <taxon>Pseudomonadota</taxon>
        <taxon>Gammaproteobacteria</taxon>
        <taxon>Pseudomonadales</taxon>
        <taxon>Pseudomonadaceae</taxon>
        <taxon>Pseudomonas</taxon>
    </lineage>
</organism>
<proteinExistence type="predicted"/>
<dbReference type="AlphaFoldDB" id="A0A3M4QG35"/>
<dbReference type="Pfam" id="PF01965">
    <property type="entry name" value="DJ-1_PfpI"/>
    <property type="match status" value="1"/>
</dbReference>
<keyword evidence="1" id="KW-0805">Transcription regulation</keyword>
<dbReference type="GO" id="GO:0003700">
    <property type="term" value="F:DNA-binding transcription factor activity"/>
    <property type="evidence" value="ECO:0007669"/>
    <property type="project" value="InterPro"/>
</dbReference>
<dbReference type="GO" id="GO:0043565">
    <property type="term" value="F:sequence-specific DNA binding"/>
    <property type="evidence" value="ECO:0007669"/>
    <property type="project" value="InterPro"/>
</dbReference>
<protein>
    <recommendedName>
        <fullName evidence="4">HTH araC/xylS-type domain-containing protein</fullName>
    </recommendedName>
</protein>
<dbReference type="EMBL" id="RBRL01000164">
    <property type="protein sequence ID" value="RMQ89389.1"/>
    <property type="molecule type" value="Genomic_DNA"/>
</dbReference>
<evidence type="ECO:0000313" key="6">
    <source>
        <dbReference type="Proteomes" id="UP000277179"/>
    </source>
</evidence>
<keyword evidence="3" id="KW-0804">Transcription</keyword>
<evidence type="ECO:0000256" key="2">
    <source>
        <dbReference type="ARBA" id="ARBA00023125"/>
    </source>
</evidence>
<evidence type="ECO:0000256" key="3">
    <source>
        <dbReference type="ARBA" id="ARBA00023163"/>
    </source>
</evidence>
<dbReference type="PANTHER" id="PTHR43280">
    <property type="entry name" value="ARAC-FAMILY TRANSCRIPTIONAL REGULATOR"/>
    <property type="match status" value="1"/>
</dbReference>
<keyword evidence="2" id="KW-0238">DNA-binding</keyword>
<dbReference type="SMART" id="SM00342">
    <property type="entry name" value="HTH_ARAC"/>
    <property type="match status" value="1"/>
</dbReference>
<dbReference type="SUPFAM" id="SSF52317">
    <property type="entry name" value="Class I glutamine amidotransferase-like"/>
    <property type="match status" value="1"/>
</dbReference>
<accession>A0A3M4QG35</accession>